<sequence>MKSIIYASLISFLLFACNSKKQENTTDTTIVTDTLAQVIDPSTETNGEILAFGFTNENGNKVIAFEEGMNSQSLTNVIDNHGNNYELVYENIQKGNENGVNLIPSNFNDCAGEVYKLKGNKKLNPDYSTVLVNAAFLETRKTLPIKSFNQPEQIDESNKLSIQNDKKRKIKQAWKIAEINNQQAFIVIFEPKKDSVLASLVIGGEKLIYRDYPAKYDEGSTWRVDDGGEFPNDAIKIIGAFLNANNELEIVIDWQGAEGANIEYARANSNVFETVKEGARYWGAL</sequence>
<accession>A0ABM5MWP0</accession>
<name>A0ABM5MWP0_EMTOG</name>
<proteinExistence type="predicted"/>
<evidence type="ECO:0008006" key="3">
    <source>
        <dbReference type="Google" id="ProtNLM"/>
    </source>
</evidence>
<reference evidence="1 2" key="1">
    <citation type="submission" date="2011-07" db="EMBL/GenBank/DDBJ databases">
        <title>The complete genome of chromosome of Emticicia oligotrophica DSM 17448.</title>
        <authorList>
            <consortium name="US DOE Joint Genome Institute (JGI-PGF)"/>
            <person name="Lucas S."/>
            <person name="Han J."/>
            <person name="Lapidus A."/>
            <person name="Bruce D."/>
            <person name="Goodwin L."/>
            <person name="Pitluck S."/>
            <person name="Peters L."/>
            <person name="Kyrpides N."/>
            <person name="Mavromatis K."/>
            <person name="Ivanova N."/>
            <person name="Ovchinnikova G."/>
            <person name="Teshima H."/>
            <person name="Detter J.C."/>
            <person name="Tapia R."/>
            <person name="Han C."/>
            <person name="Land M."/>
            <person name="Hauser L."/>
            <person name="Markowitz V."/>
            <person name="Cheng J.-F."/>
            <person name="Hugenholtz P."/>
            <person name="Woyke T."/>
            <person name="Wu D."/>
            <person name="Tindall B."/>
            <person name="Pomrenke H."/>
            <person name="Brambilla E."/>
            <person name="Klenk H.-P."/>
            <person name="Eisen J.A."/>
        </authorList>
    </citation>
    <scope>NUCLEOTIDE SEQUENCE [LARGE SCALE GENOMIC DNA]</scope>
    <source>
        <strain evidence="1 2">DSM 17448</strain>
    </source>
</reference>
<evidence type="ECO:0000313" key="2">
    <source>
        <dbReference type="Proteomes" id="UP000002875"/>
    </source>
</evidence>
<keyword evidence="2" id="KW-1185">Reference proteome</keyword>
<evidence type="ECO:0000313" key="1">
    <source>
        <dbReference type="EMBL" id="AFK01600.1"/>
    </source>
</evidence>
<dbReference type="EMBL" id="CP002961">
    <property type="protein sequence ID" value="AFK01600.1"/>
    <property type="molecule type" value="Genomic_DNA"/>
</dbReference>
<gene>
    <name evidence="1" type="ordered locus">Emtol_0446</name>
</gene>
<dbReference type="RefSeq" id="WP_015027304.1">
    <property type="nucleotide sequence ID" value="NC_018748.1"/>
</dbReference>
<dbReference type="Proteomes" id="UP000002875">
    <property type="component" value="Chromosome"/>
</dbReference>
<protein>
    <recommendedName>
        <fullName evidence="3">Lipoprotein</fullName>
    </recommendedName>
</protein>
<organism evidence="1 2">
    <name type="scientific">Emticicia oligotrophica (strain DSM 17448 / CIP 109782 / MTCC 6937 / GPTSA100-15)</name>
    <dbReference type="NCBI Taxonomy" id="929562"/>
    <lineage>
        <taxon>Bacteria</taxon>
        <taxon>Pseudomonadati</taxon>
        <taxon>Bacteroidota</taxon>
        <taxon>Cytophagia</taxon>
        <taxon>Cytophagales</taxon>
        <taxon>Leadbetterellaceae</taxon>
        <taxon>Emticicia</taxon>
    </lineage>
</organism>
<dbReference type="PROSITE" id="PS51257">
    <property type="entry name" value="PROKAR_LIPOPROTEIN"/>
    <property type="match status" value="1"/>
</dbReference>